<proteinExistence type="predicted"/>
<organism evidence="2 3">
    <name type="scientific">Spongiivirga citrea</name>
    <dbReference type="NCBI Taxonomy" id="1481457"/>
    <lineage>
        <taxon>Bacteria</taxon>
        <taxon>Pseudomonadati</taxon>
        <taxon>Bacteroidota</taxon>
        <taxon>Flavobacteriia</taxon>
        <taxon>Flavobacteriales</taxon>
        <taxon>Flavobacteriaceae</taxon>
        <taxon>Spongiivirga</taxon>
    </lineage>
</organism>
<keyword evidence="3" id="KW-1185">Reference proteome</keyword>
<sequence length="263" mass="29648">MKKNDEFYVSYIDRSLGPKTKTTLKRFSIIALATIVIGALLFSFFQKPFKNSTFELTSATNITGTYYEKPYPMLRVEVAENTFKNILLLGFGKSSANPYLEKLQKEVKDLNGKNVSIEGNLIYYNGKTLIQITDDEKVILESSSKKRLPEKEVISKMTLTGEIIDPKCYFGVMKPGKGKIHRSCAVRCVSGGIPPVLATTDKNNISEYFLITDLNGKPINKDILEYIGKPSEITGIVEKMEDWSIIKIQVSDIRELDKKSSIY</sequence>
<dbReference type="RefSeq" id="WP_164029336.1">
    <property type="nucleotide sequence ID" value="NZ_JAABOQ010000001.1"/>
</dbReference>
<gene>
    <name evidence="2" type="ORF">GWK10_02620</name>
</gene>
<evidence type="ECO:0000313" key="3">
    <source>
        <dbReference type="Proteomes" id="UP000474296"/>
    </source>
</evidence>
<evidence type="ECO:0000256" key="1">
    <source>
        <dbReference type="SAM" id="Phobius"/>
    </source>
</evidence>
<dbReference type="Proteomes" id="UP000474296">
    <property type="component" value="Unassembled WGS sequence"/>
</dbReference>
<dbReference type="AlphaFoldDB" id="A0A6M0CGM8"/>
<reference evidence="2 3" key="1">
    <citation type="submission" date="2020-01" db="EMBL/GenBank/DDBJ databases">
        <title>Spongiivirga citrea KCTC 32990T.</title>
        <authorList>
            <person name="Wang G."/>
        </authorList>
    </citation>
    <scope>NUCLEOTIDE SEQUENCE [LARGE SCALE GENOMIC DNA]</scope>
    <source>
        <strain evidence="2 3">KCTC 32990</strain>
    </source>
</reference>
<keyword evidence="1" id="KW-1133">Transmembrane helix</keyword>
<feature type="transmembrane region" description="Helical" evidence="1">
    <location>
        <begin position="27"/>
        <end position="45"/>
    </location>
</feature>
<keyword evidence="1" id="KW-0812">Transmembrane</keyword>
<protein>
    <submittedName>
        <fullName evidence="2">Uncharacterized protein</fullName>
    </submittedName>
</protein>
<dbReference type="EMBL" id="JAABOQ010000001">
    <property type="protein sequence ID" value="NER16083.1"/>
    <property type="molecule type" value="Genomic_DNA"/>
</dbReference>
<comment type="caution">
    <text evidence="2">The sequence shown here is derived from an EMBL/GenBank/DDBJ whole genome shotgun (WGS) entry which is preliminary data.</text>
</comment>
<evidence type="ECO:0000313" key="2">
    <source>
        <dbReference type="EMBL" id="NER16083.1"/>
    </source>
</evidence>
<keyword evidence="1" id="KW-0472">Membrane</keyword>
<name>A0A6M0CGM8_9FLAO</name>
<accession>A0A6M0CGM8</accession>